<feature type="region of interest" description="Disordered" evidence="6">
    <location>
        <begin position="1"/>
        <end position="27"/>
    </location>
</feature>
<sequence length="242" mass="26620">MVRPLQRKKNKNPHLKVSRKGRKDGMDRAKRISFANVGLPLIAQNWDRNLTLRQNYQRMGLTANLNGKAGGEAIHVREVRTAGGDAGDFVVEMRSREEFDSMPSVGKAGGGDLSGSSESDAHMSLIEEPVVVDPKTQGVGRRLGLRMGTVPTSNASDAILSVKRKINPLPFNLADALIDEASKGEAPRHTHSSSQEVEILTVLSKKYKDDYDAMARDRKLNPYQLSAGQLKRKFKIMNKASA</sequence>
<dbReference type="Proteomes" id="UP000320333">
    <property type="component" value="Unassembled WGS sequence"/>
</dbReference>
<feature type="compositionally biased region" description="Basic residues" evidence="6">
    <location>
        <begin position="1"/>
        <end position="22"/>
    </location>
</feature>
<dbReference type="PANTHER" id="PTHR13243">
    <property type="entry name" value="HSPC111 PROTEIN-RELATED"/>
    <property type="match status" value="1"/>
</dbReference>
<comment type="caution">
    <text evidence="7">The sequence shown here is derived from an EMBL/GenBank/DDBJ whole genome shotgun (WGS) entry which is preliminary data.</text>
</comment>
<reference evidence="7 8" key="1">
    <citation type="journal article" date="2019" name="Sci. Rep.">
        <title>Comparative genomics of chytrid fungi reveal insights into the obligate biotrophic and pathogenic lifestyle of Synchytrium endobioticum.</title>
        <authorList>
            <person name="van de Vossenberg B.T.L.H."/>
            <person name="Warris S."/>
            <person name="Nguyen H.D.T."/>
            <person name="van Gent-Pelzer M.P.E."/>
            <person name="Joly D.L."/>
            <person name="van de Geest H.C."/>
            <person name="Bonants P.J.M."/>
            <person name="Smith D.S."/>
            <person name="Levesque C.A."/>
            <person name="van der Lee T.A.J."/>
        </authorList>
    </citation>
    <scope>NUCLEOTIDE SEQUENCE [LARGE SCALE GENOMIC DNA]</scope>
    <source>
        <strain evidence="7 8">CBS 675.73</strain>
    </source>
</reference>
<dbReference type="InterPro" id="IPR019002">
    <property type="entry name" value="Ribosome_biogenesis_Nop16"/>
</dbReference>
<dbReference type="AlphaFoldDB" id="A0A507FCY4"/>
<comment type="similarity">
    <text evidence="3">Belongs to the NOP16 family.</text>
</comment>
<evidence type="ECO:0000256" key="2">
    <source>
        <dbReference type="ARBA" id="ARBA00004604"/>
    </source>
</evidence>
<gene>
    <name evidence="7" type="ORF">CcCBS67573_g05277</name>
</gene>
<keyword evidence="8" id="KW-1185">Reference proteome</keyword>
<evidence type="ECO:0000313" key="7">
    <source>
        <dbReference type="EMBL" id="TPX73437.1"/>
    </source>
</evidence>
<feature type="region of interest" description="Disordered" evidence="6">
    <location>
        <begin position="100"/>
        <end position="119"/>
    </location>
</feature>
<dbReference type="PANTHER" id="PTHR13243:SF1">
    <property type="entry name" value="NUCLEOLAR PROTEIN 16"/>
    <property type="match status" value="1"/>
</dbReference>
<name>A0A507FCY4_9FUNG</name>
<dbReference type="GO" id="GO:0042273">
    <property type="term" value="P:ribosomal large subunit biogenesis"/>
    <property type="evidence" value="ECO:0007669"/>
    <property type="project" value="TreeGrafter"/>
</dbReference>
<evidence type="ECO:0000256" key="1">
    <source>
        <dbReference type="ARBA" id="ARBA00002889"/>
    </source>
</evidence>
<organism evidence="7 8">
    <name type="scientific">Chytriomyces confervae</name>
    <dbReference type="NCBI Taxonomy" id="246404"/>
    <lineage>
        <taxon>Eukaryota</taxon>
        <taxon>Fungi</taxon>
        <taxon>Fungi incertae sedis</taxon>
        <taxon>Chytridiomycota</taxon>
        <taxon>Chytridiomycota incertae sedis</taxon>
        <taxon>Chytridiomycetes</taxon>
        <taxon>Chytridiales</taxon>
        <taxon>Chytriomycetaceae</taxon>
        <taxon>Chytriomyces</taxon>
    </lineage>
</organism>
<evidence type="ECO:0000256" key="5">
    <source>
        <dbReference type="ARBA" id="ARBA00023242"/>
    </source>
</evidence>
<proteinExistence type="inferred from homology"/>
<comment type="subcellular location">
    <subcellularLocation>
        <location evidence="2">Nucleus</location>
        <location evidence="2">Nucleolus</location>
    </subcellularLocation>
</comment>
<protein>
    <recommendedName>
        <fullName evidence="4">Nucleolar protein 16</fullName>
    </recommendedName>
</protein>
<dbReference type="Pfam" id="PF09420">
    <property type="entry name" value="Nop16"/>
    <property type="match status" value="2"/>
</dbReference>
<evidence type="ECO:0000313" key="8">
    <source>
        <dbReference type="Proteomes" id="UP000320333"/>
    </source>
</evidence>
<dbReference type="STRING" id="246404.A0A507FCY4"/>
<dbReference type="GO" id="GO:0005730">
    <property type="term" value="C:nucleolus"/>
    <property type="evidence" value="ECO:0007669"/>
    <property type="project" value="UniProtKB-SubCell"/>
</dbReference>
<accession>A0A507FCY4</accession>
<evidence type="ECO:0000256" key="4">
    <source>
        <dbReference type="ARBA" id="ARBA00015522"/>
    </source>
</evidence>
<evidence type="ECO:0000256" key="3">
    <source>
        <dbReference type="ARBA" id="ARBA00008479"/>
    </source>
</evidence>
<dbReference type="EMBL" id="QEAP01000185">
    <property type="protein sequence ID" value="TPX73437.1"/>
    <property type="molecule type" value="Genomic_DNA"/>
</dbReference>
<comment type="function">
    <text evidence="1">Involved in the biogenesis of the 60S ribosomal subunit.</text>
</comment>
<keyword evidence="5" id="KW-0539">Nucleus</keyword>
<dbReference type="OrthoDB" id="285729at2759"/>
<evidence type="ECO:0000256" key="6">
    <source>
        <dbReference type="SAM" id="MobiDB-lite"/>
    </source>
</evidence>